<dbReference type="Pfam" id="PF23233">
    <property type="entry name" value="HAT_Syf1_CNRKL1_N"/>
    <property type="match status" value="1"/>
</dbReference>
<evidence type="ECO:0000256" key="3">
    <source>
        <dbReference type="ARBA" id="ARBA00011524"/>
    </source>
</evidence>
<dbReference type="FunFam" id="1.25.40.10:FF:000023">
    <property type="entry name" value="Pre-mRNA-splicing factor SYF1"/>
    <property type="match status" value="1"/>
</dbReference>
<dbReference type="InterPro" id="IPR045075">
    <property type="entry name" value="Syf1-like"/>
</dbReference>
<dbReference type="Pfam" id="PF23231">
    <property type="entry name" value="HAT_Syf1_CNRKL1_C"/>
    <property type="match status" value="1"/>
</dbReference>
<dbReference type="Gene3D" id="1.25.40.10">
    <property type="entry name" value="Tetratricopeptide repeat domain"/>
    <property type="match status" value="4"/>
</dbReference>
<keyword evidence="12" id="KW-0175">Coiled coil</keyword>
<evidence type="ECO:0000256" key="1">
    <source>
        <dbReference type="ARBA" id="ARBA00004123"/>
    </source>
</evidence>
<evidence type="ECO:0000256" key="6">
    <source>
        <dbReference type="ARBA" id="ARBA00022737"/>
    </source>
</evidence>
<dbReference type="GO" id="GO:0000349">
    <property type="term" value="P:generation of catalytic spliceosome for first transesterification step"/>
    <property type="evidence" value="ECO:0007669"/>
    <property type="project" value="TreeGrafter"/>
</dbReference>
<evidence type="ECO:0000256" key="5">
    <source>
        <dbReference type="ARBA" id="ARBA00022728"/>
    </source>
</evidence>
<evidence type="ECO:0000313" key="17">
    <source>
        <dbReference type="EMBL" id="OJT08938.1"/>
    </source>
</evidence>
<dbReference type="PANTHER" id="PTHR11246:SF5">
    <property type="entry name" value="PRE-MRNA-SPLICING FACTOR SYF1"/>
    <property type="match status" value="1"/>
</dbReference>
<evidence type="ECO:0000256" key="12">
    <source>
        <dbReference type="SAM" id="Coils"/>
    </source>
</evidence>
<keyword evidence="4" id="KW-0507">mRNA processing</keyword>
<evidence type="ECO:0000256" key="13">
    <source>
        <dbReference type="SAM" id="MobiDB-lite"/>
    </source>
</evidence>
<evidence type="ECO:0000256" key="4">
    <source>
        <dbReference type="ARBA" id="ARBA00022664"/>
    </source>
</evidence>
<sequence length="1002" mass="114165">MSAAVSENPSLEALTSQFPLTFPLPTPTTHHDLVSTKDLHREEDLLRNPASFRHWWAAIQTVKESSAAEQRAEGPSDLSPEIAALLGPLSSPAARKSLQRQVYLYEAAIAQFPGSFKLWKSYLQTRMTFVLGKRITKKKAGGRKKFPEMREALEDEKEDLEQWEGGLDGVVGWEEWRLLIATFERALMWLPRMPRLWLLYLSIFNHPFCPPQVSHTHARRTYDRALRTLPPSLHGRIWSRYLLWAESKGGATTVSVYRRYLHVDPSITERYTGILLAPTNPAPRPLEAAKLLLNLARKAARGEYTSPEGKSPYQLLGEFLDVVEQYAEEVGMDVTDTDVSNDSIAKAAEEGASRPPAEPVTVDGKVIRFGGPAAPATPYDEDEDPRSPRKFNVEDIIRKDGLEVYKDQAGRLWTGLATFWIKRGEFERAKVTFERGLASVLTIRDFTQIFDAYAEFSESLISALMESLANPDEDEDEEDVKETEKELDTKMKEFEELMDRRPFLVNDVLLRRNPNDVQEWEKRVALWGDNDEKVAETYTEALATINPRRATTNFHHLYINFAKFYEEGGTKGEAETDFDSARKILDKATKVNFKTVDELAEVWCEWAEMEIRHENYDEAIRVMQRAAAVPKNTKVNYFDHALPVQARLFKSLKLWSFYVDLEESLGTVETAKAVYDKILDLRIANAQIIVNYASFLEENKYYEESFKVYERGTELFTFPVSFEIWNIYLAKFVKRYGGSKIERARDLFEQALEKCPPKHCKSIFLMYATYEEEHGLAKRAMSIYDRATSAVADEDKFEVCTSTVITNTTKVLTYSIQIFTIYIAKATSNYGLPATRPIYERALEILPDKQTAEMCLRFASMERKLGEIDRARAIYAHASQFCDPRVLPKFWQEWNTFEIETGSEDTFREMLRIKRSVQAQFNTEASYLAAQMAAKQSGQETEAEAAPADAMAAAERQAAGAVKAPAFVSAKQNTNVRVEEAETRPAAAQGNEDEIHISDDED</sequence>
<dbReference type="AlphaFoldDB" id="A0A1M2VMZ7"/>
<feature type="compositionally biased region" description="Basic and acidic residues" evidence="13">
    <location>
        <begin position="993"/>
        <end position="1002"/>
    </location>
</feature>
<name>A0A1M2VMZ7_TRAPU</name>
<feature type="coiled-coil region" evidence="12">
    <location>
        <begin position="473"/>
        <end position="500"/>
    </location>
</feature>
<evidence type="ECO:0000259" key="14">
    <source>
        <dbReference type="Pfam" id="PF23220"/>
    </source>
</evidence>
<dbReference type="InterPro" id="IPR011990">
    <property type="entry name" value="TPR-like_helical_dom_sf"/>
</dbReference>
<keyword evidence="7" id="KW-0508">mRNA splicing</keyword>
<dbReference type="Proteomes" id="UP000184267">
    <property type="component" value="Unassembled WGS sequence"/>
</dbReference>
<dbReference type="GO" id="GO:0071014">
    <property type="term" value="C:post-mRNA release spliceosomal complex"/>
    <property type="evidence" value="ECO:0007669"/>
    <property type="project" value="TreeGrafter"/>
</dbReference>
<dbReference type="InterPro" id="IPR055430">
    <property type="entry name" value="HAT_Syf1_CNRKL1_C"/>
</dbReference>
<feature type="region of interest" description="Disordered" evidence="13">
    <location>
        <begin position="974"/>
        <end position="1002"/>
    </location>
</feature>
<evidence type="ECO:0000259" key="16">
    <source>
        <dbReference type="Pfam" id="PF23233"/>
    </source>
</evidence>
<organism evidence="17 18">
    <name type="scientific">Trametes pubescens</name>
    <name type="common">White-rot fungus</name>
    <dbReference type="NCBI Taxonomy" id="154538"/>
    <lineage>
        <taxon>Eukaryota</taxon>
        <taxon>Fungi</taxon>
        <taxon>Dikarya</taxon>
        <taxon>Basidiomycota</taxon>
        <taxon>Agaricomycotina</taxon>
        <taxon>Agaricomycetes</taxon>
        <taxon>Polyporales</taxon>
        <taxon>Polyporaceae</taxon>
        <taxon>Trametes</taxon>
    </lineage>
</organism>
<dbReference type="SMART" id="SM00386">
    <property type="entry name" value="HAT"/>
    <property type="match status" value="12"/>
</dbReference>
<comment type="similarity">
    <text evidence="2">Belongs to the crooked-neck family.</text>
</comment>
<dbReference type="FunFam" id="1.25.40.10:FF:000137">
    <property type="entry name" value="Pre-mRNA-splicing factor syf1"/>
    <property type="match status" value="1"/>
</dbReference>
<dbReference type="PANTHER" id="PTHR11246">
    <property type="entry name" value="PRE-MRNA SPLICING FACTOR"/>
    <property type="match status" value="1"/>
</dbReference>
<evidence type="ECO:0000256" key="8">
    <source>
        <dbReference type="ARBA" id="ARBA00023242"/>
    </source>
</evidence>
<dbReference type="EMBL" id="MNAD01000992">
    <property type="protein sequence ID" value="OJT08938.1"/>
    <property type="molecule type" value="Genomic_DNA"/>
</dbReference>
<dbReference type="Pfam" id="PF23220">
    <property type="entry name" value="HAT_Syf1_M"/>
    <property type="match status" value="1"/>
</dbReference>
<comment type="function">
    <text evidence="9">Involved in pre-mRNA splicing and cell cycle progression.</text>
</comment>
<dbReference type="GO" id="GO:0071007">
    <property type="term" value="C:U2-type catalytic step 2 spliceosome"/>
    <property type="evidence" value="ECO:0007669"/>
    <property type="project" value="TreeGrafter"/>
</dbReference>
<accession>A0A1M2VMZ7</accession>
<dbReference type="GO" id="GO:0000974">
    <property type="term" value="C:Prp19 complex"/>
    <property type="evidence" value="ECO:0007669"/>
    <property type="project" value="TreeGrafter"/>
</dbReference>
<dbReference type="InterPro" id="IPR055433">
    <property type="entry name" value="HAT_Syf1-like_N"/>
</dbReference>
<keyword evidence="18" id="KW-1185">Reference proteome</keyword>
<dbReference type="STRING" id="154538.A0A1M2VMZ7"/>
<protein>
    <recommendedName>
        <fullName evidence="10">Pre-mRNA-splicing factor SYF1</fullName>
    </recommendedName>
    <alternativeName>
        <fullName evidence="11">Pre-mRNA-splicing factor syf1</fullName>
    </alternativeName>
</protein>
<keyword evidence="6" id="KW-0677">Repeat</keyword>
<reference evidence="17 18" key="1">
    <citation type="submission" date="2016-10" db="EMBL/GenBank/DDBJ databases">
        <title>Genome sequence of the basidiomycete white-rot fungus Trametes pubescens.</title>
        <authorList>
            <person name="Makela M.R."/>
            <person name="Granchi Z."/>
            <person name="Peng M."/>
            <person name="De Vries R.P."/>
            <person name="Grigoriev I."/>
            <person name="Riley R."/>
            <person name="Hilden K."/>
        </authorList>
    </citation>
    <scope>NUCLEOTIDE SEQUENCE [LARGE SCALE GENOMIC DNA]</scope>
    <source>
        <strain evidence="17 18">FBCC735</strain>
    </source>
</reference>
<evidence type="ECO:0000256" key="2">
    <source>
        <dbReference type="ARBA" id="ARBA00008644"/>
    </source>
</evidence>
<evidence type="ECO:0000256" key="10">
    <source>
        <dbReference type="ARBA" id="ARBA00039472"/>
    </source>
</evidence>
<dbReference type="InterPro" id="IPR003107">
    <property type="entry name" value="HAT"/>
</dbReference>
<dbReference type="InterPro" id="IPR056350">
    <property type="entry name" value="HAT_Syf1_central"/>
</dbReference>
<evidence type="ECO:0000313" key="18">
    <source>
        <dbReference type="Proteomes" id="UP000184267"/>
    </source>
</evidence>
<comment type="subcellular location">
    <subcellularLocation>
        <location evidence="1">Nucleus</location>
    </subcellularLocation>
</comment>
<evidence type="ECO:0000256" key="11">
    <source>
        <dbReference type="ARBA" id="ARBA00067212"/>
    </source>
</evidence>
<evidence type="ECO:0000259" key="15">
    <source>
        <dbReference type="Pfam" id="PF23231"/>
    </source>
</evidence>
<feature type="domain" description="Pre-mRNA-splicing factor SYF1 central HAT repeats" evidence="14">
    <location>
        <begin position="390"/>
        <end position="545"/>
    </location>
</feature>
<evidence type="ECO:0000256" key="7">
    <source>
        <dbReference type="ARBA" id="ARBA00023187"/>
    </source>
</evidence>
<proteinExistence type="inferred from homology"/>
<comment type="subunit">
    <text evidence="3">Associated with the spliceosome.</text>
</comment>
<comment type="caution">
    <text evidence="17">The sequence shown here is derived from an EMBL/GenBank/DDBJ whole genome shotgun (WGS) entry which is preliminary data.</text>
</comment>
<keyword evidence="8" id="KW-0539">Nucleus</keyword>
<dbReference type="FunFam" id="1.25.40.10:FF:001378">
    <property type="entry name" value="Pre-mRNA-splicing factor SYF1"/>
    <property type="match status" value="1"/>
</dbReference>
<dbReference type="OMA" id="IWYNYLR"/>
<keyword evidence="5" id="KW-0747">Spliceosome</keyword>
<dbReference type="SUPFAM" id="SSF48452">
    <property type="entry name" value="TPR-like"/>
    <property type="match status" value="3"/>
</dbReference>
<feature type="domain" description="Pre-mRNA-splicing factor Syf1-like N-terminal HAT-repeats" evidence="16">
    <location>
        <begin position="175"/>
        <end position="265"/>
    </location>
</feature>
<dbReference type="OrthoDB" id="10067343at2759"/>
<evidence type="ECO:0000256" key="9">
    <source>
        <dbReference type="ARBA" id="ARBA00037272"/>
    </source>
</evidence>
<gene>
    <name evidence="17" type="ORF">TRAPUB_148</name>
</gene>
<feature type="domain" description="Pre-mRNA-splicing factor Syf1/CRNKL1-like C-terminal HAT-repeats" evidence="15">
    <location>
        <begin position="547"/>
        <end position="957"/>
    </location>
</feature>